<organism evidence="2">
    <name type="scientific">Solanum lycopersicum</name>
    <name type="common">Tomato</name>
    <name type="synonym">Lycopersicon esculentum</name>
    <dbReference type="NCBI Taxonomy" id="4081"/>
    <lineage>
        <taxon>Eukaryota</taxon>
        <taxon>Viridiplantae</taxon>
        <taxon>Streptophyta</taxon>
        <taxon>Embryophyta</taxon>
        <taxon>Tracheophyta</taxon>
        <taxon>Spermatophyta</taxon>
        <taxon>Magnoliopsida</taxon>
        <taxon>eudicotyledons</taxon>
        <taxon>Gunneridae</taxon>
        <taxon>Pentapetalae</taxon>
        <taxon>asterids</taxon>
        <taxon>lamiids</taxon>
        <taxon>Solanales</taxon>
        <taxon>Solanaceae</taxon>
        <taxon>Solanoideae</taxon>
        <taxon>Solaneae</taxon>
        <taxon>Solanum</taxon>
        <taxon>Solanum subgen. Lycopersicon</taxon>
    </lineage>
</organism>
<feature type="region of interest" description="Disordered" evidence="1">
    <location>
        <begin position="70"/>
        <end position="102"/>
    </location>
</feature>
<dbReference type="AlphaFoldDB" id="A0A3Q7EXV3"/>
<evidence type="ECO:0000256" key="1">
    <source>
        <dbReference type="SAM" id="MobiDB-lite"/>
    </source>
</evidence>
<protein>
    <submittedName>
        <fullName evidence="2">Uncharacterized protein</fullName>
    </submittedName>
</protein>
<name>A0A3Q7EXV3_SOLLC</name>
<keyword evidence="3" id="KW-1185">Reference proteome</keyword>
<dbReference type="PaxDb" id="4081-Solyc02g021530.1.1"/>
<dbReference type="Proteomes" id="UP000004994">
    <property type="component" value="Chromosome 2"/>
</dbReference>
<dbReference type="EnsemblPlants" id="Solyc02g021525.1.1">
    <property type="protein sequence ID" value="Solyc02g021525.1.1"/>
    <property type="gene ID" value="Solyc02g021525.1"/>
</dbReference>
<reference evidence="2" key="2">
    <citation type="submission" date="2019-01" db="UniProtKB">
        <authorList>
            <consortium name="EnsemblPlants"/>
        </authorList>
    </citation>
    <scope>IDENTIFICATION</scope>
    <source>
        <strain evidence="2">cv. Heinz 1706</strain>
    </source>
</reference>
<proteinExistence type="predicted"/>
<evidence type="ECO:0000313" key="2">
    <source>
        <dbReference type="EnsemblPlants" id="Solyc02g021525.1.1"/>
    </source>
</evidence>
<dbReference type="Gramene" id="Solyc02g021525.1.1">
    <property type="protein sequence ID" value="Solyc02g021525.1.1"/>
    <property type="gene ID" value="Solyc02g021525.1"/>
</dbReference>
<accession>A0A3Q7EXV3</accession>
<dbReference type="InParanoid" id="A0A3Q7EXV3"/>
<sequence>MIQYFVIFQHNCTNIQPTGEECTALQLPQPSHVTHDEPSTSNVNIDVGKPQEVPGFEDFSSEPPDQLLRRSTRKHNVDQDIGGSAVDADEQTDKVDQQSISPNHMDCSKEQHMEDAVEVIHSPQRSHVLIEKVALNNENDYTTGEASHSDTKILNADEHDVDILQHNIEKHTTSLFSVDTSTEVQNNVQPVCLMSHVEQNESAFWLSDSQLPTQLPVKKSSLPPDTETPAPRHRMPSRILRSPYLTDFGSNDKGKAKIDYDVLPLYPFEGCGILKQLSLDCY</sequence>
<dbReference type="STRING" id="4081.A0A3Q7EXV3"/>
<feature type="region of interest" description="Disordered" evidence="1">
    <location>
        <begin position="216"/>
        <end position="237"/>
    </location>
</feature>
<reference evidence="2" key="1">
    <citation type="journal article" date="2012" name="Nature">
        <title>The tomato genome sequence provides insights into fleshy fruit evolution.</title>
        <authorList>
            <consortium name="Tomato Genome Consortium"/>
        </authorList>
    </citation>
    <scope>NUCLEOTIDE SEQUENCE [LARGE SCALE GENOMIC DNA]</scope>
    <source>
        <strain evidence="2">cv. Heinz 1706</strain>
    </source>
</reference>
<evidence type="ECO:0000313" key="3">
    <source>
        <dbReference type="Proteomes" id="UP000004994"/>
    </source>
</evidence>